<sequence length="416" mass="46931">MNRMEVRERALRLLDRLVRRSIVIRDELASHIRDVLDLCVGTSRCKLPGSPEESLLLKEKGLYALEEWQRLFGEHYPEIRLAYLHLKDVVGASFPDAQAMREREALQAEAQRVEMSRSLAARCRAHEGAMRQGVQELRDALVQMEACFTLIVPDVREGIEVVGEGGTGEATRPAQRSQTEWDESVQGVGEALEASCQASKPGVEDERASVHDEESSVEWESEDGVLAESVERAAPLQPSWVENGRDVCEDEEEGDDVEDSLYALGTLPFYEIEVELPWLVSGAQTETLETADLKPVFEQLRELYGVLRRRLLPQIEQWWRLLSAFCAEHPDHVAEEASVGLRELSQEMSTLRSQGWRSVAKCKEIGGSYRKRKSSKTTADCSGSTQRALTASTLELEAFLEDYHTTKRLKSRKSKK</sequence>
<evidence type="ECO:0000313" key="3">
    <source>
        <dbReference type="Proteomes" id="UP000355283"/>
    </source>
</evidence>
<dbReference type="Pfam" id="PF20867">
    <property type="entry name" value="UVSSA_N"/>
    <property type="match status" value="1"/>
</dbReference>
<keyword evidence="3" id="KW-1185">Reference proteome</keyword>
<evidence type="ECO:0000313" key="2">
    <source>
        <dbReference type="EMBL" id="TFJ87231.1"/>
    </source>
</evidence>
<feature type="compositionally biased region" description="Basic and acidic residues" evidence="1">
    <location>
        <begin position="202"/>
        <end position="214"/>
    </location>
</feature>
<dbReference type="OrthoDB" id="10348223at2759"/>
<dbReference type="GO" id="GO:0005694">
    <property type="term" value="C:chromosome"/>
    <property type="evidence" value="ECO:0007669"/>
    <property type="project" value="TreeGrafter"/>
</dbReference>
<dbReference type="InterPro" id="IPR049408">
    <property type="entry name" value="UVSSA_N_a-solenoid_rpt"/>
</dbReference>
<feature type="region of interest" description="Disordered" evidence="1">
    <location>
        <begin position="164"/>
        <end position="223"/>
    </location>
</feature>
<accession>A0A4D9D692</accession>
<dbReference type="PANTHER" id="PTHR28670">
    <property type="entry name" value="UV-STIMULATED SCAFFOLD PROTEIN A"/>
    <property type="match status" value="1"/>
</dbReference>
<dbReference type="Proteomes" id="UP000355283">
    <property type="component" value="Unassembled WGS sequence"/>
</dbReference>
<reference evidence="2 3" key="1">
    <citation type="submission" date="2019-01" db="EMBL/GenBank/DDBJ databases">
        <title>Nuclear Genome Assembly of the Microalgal Biofuel strain Nannochloropsis salina CCMP1776.</title>
        <authorList>
            <person name="Hovde B."/>
        </authorList>
    </citation>
    <scope>NUCLEOTIDE SEQUENCE [LARGE SCALE GENOMIC DNA]</scope>
    <source>
        <strain evidence="2 3">CCMP1776</strain>
    </source>
</reference>
<dbReference type="GO" id="GO:0006283">
    <property type="term" value="P:transcription-coupled nucleotide-excision repair"/>
    <property type="evidence" value="ECO:0007669"/>
    <property type="project" value="TreeGrafter"/>
</dbReference>
<name>A0A4D9D692_9STRA</name>
<dbReference type="GO" id="GO:0009411">
    <property type="term" value="P:response to UV"/>
    <property type="evidence" value="ECO:0007669"/>
    <property type="project" value="InterPro"/>
</dbReference>
<dbReference type="InterPro" id="IPR018610">
    <property type="entry name" value="UVSSA"/>
</dbReference>
<evidence type="ECO:0000256" key="1">
    <source>
        <dbReference type="SAM" id="MobiDB-lite"/>
    </source>
</evidence>
<dbReference type="EMBL" id="SDOX01000006">
    <property type="protein sequence ID" value="TFJ87231.1"/>
    <property type="molecule type" value="Genomic_DNA"/>
</dbReference>
<gene>
    <name evidence="2" type="ORF">NSK_001563</name>
</gene>
<dbReference type="GO" id="GO:0000993">
    <property type="term" value="F:RNA polymerase II complex binding"/>
    <property type="evidence" value="ECO:0007669"/>
    <property type="project" value="TreeGrafter"/>
</dbReference>
<dbReference type="PANTHER" id="PTHR28670:SF1">
    <property type="entry name" value="UV-STIMULATED SCAFFOLD PROTEIN A"/>
    <property type="match status" value="1"/>
</dbReference>
<proteinExistence type="predicted"/>
<protein>
    <submittedName>
        <fullName evidence="2">Uncharacterized protein</fullName>
    </submittedName>
</protein>
<organism evidence="2 3">
    <name type="scientific">Nannochloropsis salina CCMP1776</name>
    <dbReference type="NCBI Taxonomy" id="1027361"/>
    <lineage>
        <taxon>Eukaryota</taxon>
        <taxon>Sar</taxon>
        <taxon>Stramenopiles</taxon>
        <taxon>Ochrophyta</taxon>
        <taxon>Eustigmatophyceae</taxon>
        <taxon>Eustigmatales</taxon>
        <taxon>Monodopsidaceae</taxon>
        <taxon>Microchloropsis</taxon>
        <taxon>Microchloropsis salina</taxon>
    </lineage>
</organism>
<dbReference type="AlphaFoldDB" id="A0A4D9D692"/>
<comment type="caution">
    <text evidence="2">The sequence shown here is derived from an EMBL/GenBank/DDBJ whole genome shotgun (WGS) entry which is preliminary data.</text>
</comment>